<dbReference type="Proteomes" id="UP000663193">
    <property type="component" value="Chromosome 7"/>
</dbReference>
<comment type="subcellular location">
    <subcellularLocation>
        <location evidence="1">Membrane</location>
        <topology evidence="1">Multi-pass membrane protein</topology>
    </subcellularLocation>
</comment>
<organism evidence="7 8">
    <name type="scientific">Phaeosphaeria nodorum (strain SN15 / ATCC MYA-4574 / FGSC 10173)</name>
    <name type="common">Glume blotch fungus</name>
    <name type="synonym">Parastagonospora nodorum</name>
    <dbReference type="NCBI Taxonomy" id="321614"/>
    <lineage>
        <taxon>Eukaryota</taxon>
        <taxon>Fungi</taxon>
        <taxon>Dikarya</taxon>
        <taxon>Ascomycota</taxon>
        <taxon>Pezizomycotina</taxon>
        <taxon>Dothideomycetes</taxon>
        <taxon>Pleosporomycetidae</taxon>
        <taxon>Pleosporales</taxon>
        <taxon>Pleosporineae</taxon>
        <taxon>Phaeosphaeriaceae</taxon>
        <taxon>Parastagonospora</taxon>
    </lineage>
</organism>
<dbReference type="InterPro" id="IPR049326">
    <property type="entry name" value="Rhodopsin_dom_fungi"/>
</dbReference>
<keyword evidence="8" id="KW-1185">Reference proteome</keyword>
<evidence type="ECO:0000313" key="7">
    <source>
        <dbReference type="EMBL" id="QRC97294.1"/>
    </source>
</evidence>
<dbReference type="RefSeq" id="XP_001799227.1">
    <property type="nucleotide sequence ID" value="XM_001799175.1"/>
</dbReference>
<evidence type="ECO:0000256" key="1">
    <source>
        <dbReference type="ARBA" id="ARBA00004141"/>
    </source>
</evidence>
<evidence type="ECO:0000259" key="6">
    <source>
        <dbReference type="Pfam" id="PF20684"/>
    </source>
</evidence>
<dbReference type="EMBL" id="CP069029">
    <property type="protein sequence ID" value="QRC97294.1"/>
    <property type="molecule type" value="Genomic_DNA"/>
</dbReference>
<comment type="similarity">
    <text evidence="5">Belongs to the SAT4 family.</text>
</comment>
<protein>
    <recommendedName>
        <fullName evidence="6">Rhodopsin domain-containing protein</fullName>
    </recommendedName>
</protein>
<proteinExistence type="inferred from homology"/>
<gene>
    <name evidence="7" type="ORF">JI435_089240</name>
</gene>
<dbReference type="VEuPathDB" id="FungiDB:JI435_089240"/>
<keyword evidence="3" id="KW-1133">Transmembrane helix</keyword>
<evidence type="ECO:0000313" key="8">
    <source>
        <dbReference type="Proteomes" id="UP000663193"/>
    </source>
</evidence>
<dbReference type="PANTHER" id="PTHR33048:SF134">
    <property type="entry name" value="INTEGRAL MEMBRANE PROTEIN"/>
    <property type="match status" value="1"/>
</dbReference>
<dbReference type="OrthoDB" id="5391602at2759"/>
<dbReference type="InterPro" id="IPR052337">
    <property type="entry name" value="SAT4-like"/>
</dbReference>
<accession>A0A7U2F661</accession>
<evidence type="ECO:0000256" key="2">
    <source>
        <dbReference type="ARBA" id="ARBA00022692"/>
    </source>
</evidence>
<evidence type="ECO:0000256" key="4">
    <source>
        <dbReference type="ARBA" id="ARBA00023136"/>
    </source>
</evidence>
<evidence type="ECO:0000256" key="3">
    <source>
        <dbReference type="ARBA" id="ARBA00022989"/>
    </source>
</evidence>
<sequence>MSLNQAGTYALSTILPVLASVAVLARMRVRMLQKAEFKLDDWTACAGLIVMWVVAGVIIGGTAKGLFGTHTLQDPKTGAANRTPKDFENVEYMQITLIISIFAIGLIKLSVVLLYRRIFSISRSFNIYSYFLLALITAWTIAFLGANIFQCGSHPAAAWTSVKQLLQYCDDTSGATAALALTDLIMDLMIIAAPMPIVWRMQMSLSQKLQVTSIFALGLFATAASAVRAYILLIDSYGTTLSFRDIQGENTKVVVWTLVEIVAGEIGCCLPTLRPMFANTSFGSFLGTIFSVLSISSHSSQPSKHDINEKLTVVTIGGSGASTKDSSGSVKDSMRSSLSLNDVGNLV</sequence>
<feature type="domain" description="Rhodopsin" evidence="6">
    <location>
        <begin position="25"/>
        <end position="278"/>
    </location>
</feature>
<keyword evidence="4" id="KW-0472">Membrane</keyword>
<dbReference type="AlphaFoldDB" id="A0A7U2F661"/>
<dbReference type="OMA" id="MASIDWI"/>
<dbReference type="PANTHER" id="PTHR33048">
    <property type="entry name" value="PTH11-LIKE INTEGRAL MEMBRANE PROTEIN (AFU_ORTHOLOGUE AFUA_5G11245)"/>
    <property type="match status" value="1"/>
</dbReference>
<keyword evidence="2" id="KW-0812">Transmembrane</keyword>
<dbReference type="GO" id="GO:0016020">
    <property type="term" value="C:membrane"/>
    <property type="evidence" value="ECO:0007669"/>
    <property type="project" value="UniProtKB-SubCell"/>
</dbReference>
<name>A0A7U2F661_PHANO</name>
<dbReference type="KEGG" id="pno:SNOG_08924"/>
<dbReference type="Pfam" id="PF20684">
    <property type="entry name" value="Fung_rhodopsin"/>
    <property type="match status" value="1"/>
</dbReference>
<evidence type="ECO:0000256" key="5">
    <source>
        <dbReference type="ARBA" id="ARBA00038359"/>
    </source>
</evidence>
<reference evidence="8" key="1">
    <citation type="journal article" date="2021" name="BMC Genomics">
        <title>Chromosome-level genome assembly and manually-curated proteome of model necrotroph Parastagonospora nodorum Sn15 reveals a genome-wide trove of candidate effector homologs, and redundancy of virulence-related functions within an accessory chromosome.</title>
        <authorList>
            <person name="Bertazzoni S."/>
            <person name="Jones D.A.B."/>
            <person name="Phan H.T."/>
            <person name="Tan K.-C."/>
            <person name="Hane J.K."/>
        </authorList>
    </citation>
    <scope>NUCLEOTIDE SEQUENCE [LARGE SCALE GENOMIC DNA]</scope>
    <source>
        <strain evidence="8">SN15 / ATCC MYA-4574 / FGSC 10173)</strain>
    </source>
</reference>